<organism evidence="1 2">
    <name type="scientific">Candidatus Erwinia dacicola</name>
    <dbReference type="NCBI Taxonomy" id="252393"/>
    <lineage>
        <taxon>Bacteria</taxon>
        <taxon>Pseudomonadati</taxon>
        <taxon>Pseudomonadota</taxon>
        <taxon>Gammaproteobacteria</taxon>
        <taxon>Enterobacterales</taxon>
        <taxon>Erwiniaceae</taxon>
        <taxon>Erwinia</taxon>
    </lineage>
</organism>
<dbReference type="Proteomes" id="UP000244334">
    <property type="component" value="Unassembled WGS sequence"/>
</dbReference>
<feature type="non-terminal residue" evidence="1">
    <location>
        <position position="1"/>
    </location>
</feature>
<sequence length="124" mass="14231">IVKEGEVNTQRFEFHMYSRISNHLENGVFYASESEQNKRLEDALIERGYWDENKSILIEKTGLERLITPITQTLYDLENIFNDKLDCITIGINSDANEFVKNSDIQTDYSGASPVKNGRPVLTI</sequence>
<keyword evidence="2" id="KW-1185">Reference proteome</keyword>
<proteinExistence type="predicted"/>
<dbReference type="EMBL" id="LJAM02000616">
    <property type="protein sequence ID" value="RAP69713.1"/>
    <property type="molecule type" value="Genomic_DNA"/>
</dbReference>
<name>A0A328TJW9_9GAMM</name>
<dbReference type="AlphaFoldDB" id="A0A328TJW9"/>
<evidence type="ECO:0000313" key="2">
    <source>
        <dbReference type="Proteomes" id="UP000244334"/>
    </source>
</evidence>
<accession>A0A328TJW9</accession>
<gene>
    <name evidence="1" type="ORF">ACZ87_03494</name>
</gene>
<reference evidence="1" key="1">
    <citation type="submission" date="2018-04" db="EMBL/GenBank/DDBJ databases">
        <title>Genomes of the Obligate Erwinia dacicola and Facultative Enterobacter sp. OLF Endosymbionts of the Olive Fruit fly, Bactrocera oleae.</title>
        <authorList>
            <person name="Estes A.M."/>
            <person name="Hearn D.J."/>
            <person name="Agarwal S."/>
            <person name="Pierson E.A."/>
            <person name="Dunning-Hotopp J.C."/>
        </authorList>
    </citation>
    <scope>NUCLEOTIDE SEQUENCE [LARGE SCALE GENOMIC DNA]</scope>
    <source>
        <strain evidence="1">Oroville</strain>
    </source>
</reference>
<evidence type="ECO:0000313" key="1">
    <source>
        <dbReference type="EMBL" id="RAP69713.1"/>
    </source>
</evidence>
<comment type="caution">
    <text evidence="1">The sequence shown here is derived from an EMBL/GenBank/DDBJ whole genome shotgun (WGS) entry which is preliminary data.</text>
</comment>
<protein>
    <submittedName>
        <fullName evidence="1">Transposase domain protein</fullName>
    </submittedName>
</protein>